<dbReference type="EMBL" id="LWQS01000011">
    <property type="protein sequence ID" value="OAN49685.1"/>
    <property type="molecule type" value="Genomic_DNA"/>
</dbReference>
<dbReference type="OrthoDB" id="148348at2"/>
<feature type="domain" description="PatA-like N-terminal" evidence="1">
    <location>
        <begin position="4"/>
        <end position="106"/>
    </location>
</feature>
<evidence type="ECO:0000313" key="3">
    <source>
        <dbReference type="Proteomes" id="UP000078287"/>
    </source>
</evidence>
<accession>A0A178MNL8</accession>
<dbReference type="InterPro" id="IPR036388">
    <property type="entry name" value="WH-like_DNA-bd_sf"/>
</dbReference>
<dbReference type="STRING" id="1707952.A6A03_06385"/>
<dbReference type="PANTHER" id="PTHR36304">
    <property type="entry name" value="DOMAIN GTPASE-ACTIVATING PROTEIN, PUTATIVE-RELATED-RELATED"/>
    <property type="match status" value="1"/>
</dbReference>
<gene>
    <name evidence="2" type="ORF">A6A03_06385</name>
</gene>
<dbReference type="Proteomes" id="UP000078287">
    <property type="component" value="Unassembled WGS sequence"/>
</dbReference>
<proteinExistence type="predicted"/>
<comment type="caution">
    <text evidence="2">The sequence shown here is derived from an EMBL/GenBank/DDBJ whole genome shotgun (WGS) entry which is preliminary data.</text>
</comment>
<keyword evidence="3" id="KW-1185">Reference proteome</keyword>
<dbReference type="AlphaFoldDB" id="A0A178MNL8"/>
<evidence type="ECO:0000313" key="2">
    <source>
        <dbReference type="EMBL" id="OAN49685.1"/>
    </source>
</evidence>
<dbReference type="PANTHER" id="PTHR36304:SF4">
    <property type="entry name" value="DUF4388 DOMAIN-CONTAINING PROTEIN"/>
    <property type="match status" value="1"/>
</dbReference>
<reference evidence="2 3" key="1">
    <citation type="submission" date="2016-04" db="EMBL/GenBank/DDBJ databases">
        <title>Chloroflexus islandicus sp. nov., a thermophilic filamentous anoxygenic phototrophic bacterium from geyser Strokkur (Iceland).</title>
        <authorList>
            <person name="Gaisin V.A."/>
            <person name="Kalashnikov A.M."/>
            <person name="Sukhacheva M.V."/>
            <person name="Grouzdev D.S."/>
            <person name="Ivanov T.M."/>
            <person name="Kuznetsov B."/>
            <person name="Gorlenko V.M."/>
        </authorList>
    </citation>
    <scope>NUCLEOTIDE SEQUENCE [LARGE SCALE GENOMIC DNA]</scope>
    <source>
        <strain evidence="3">isl-2</strain>
    </source>
</reference>
<protein>
    <recommendedName>
        <fullName evidence="1">PatA-like N-terminal domain-containing protein</fullName>
    </recommendedName>
</protein>
<dbReference type="InterPro" id="IPR025497">
    <property type="entry name" value="PatA-like_N"/>
</dbReference>
<name>A0A178MNL8_9CHLR</name>
<sequence>MALAGDLSEFSLTDIIQLLQLSKKTGGVEIDGRRGGQKLTGWIFFRDGKIVDAKLPGLEPLEAVYAFFTVTSGPFRFHEGVTSPQVTITASNESIIMEGVHRQETWSQQQEAGPTLAMVPRLVPNPASGSVEISLGAEEWRVLTMINGKQTVGQIAQRSGLGEVRTCEIIAKLMQSGLIERRETAAGESLAPEFEQIAAGYLGAGANVLLQEAYRIAGVTDPSRASAAEMLAAADAFEAEARRLIGADRAGQAAAQLRERARELLV</sequence>
<dbReference type="Gene3D" id="1.10.10.10">
    <property type="entry name" value="Winged helix-like DNA-binding domain superfamily/Winged helix DNA-binding domain"/>
    <property type="match status" value="1"/>
</dbReference>
<organism evidence="2 3">
    <name type="scientific">Chloroflexus islandicus</name>
    <dbReference type="NCBI Taxonomy" id="1707952"/>
    <lineage>
        <taxon>Bacteria</taxon>
        <taxon>Bacillati</taxon>
        <taxon>Chloroflexota</taxon>
        <taxon>Chloroflexia</taxon>
        <taxon>Chloroflexales</taxon>
        <taxon>Chloroflexineae</taxon>
        <taxon>Chloroflexaceae</taxon>
        <taxon>Chloroflexus</taxon>
    </lineage>
</organism>
<evidence type="ECO:0000259" key="1">
    <source>
        <dbReference type="Pfam" id="PF14332"/>
    </source>
</evidence>
<dbReference type="Pfam" id="PF14332">
    <property type="entry name" value="DUF4388"/>
    <property type="match status" value="1"/>
</dbReference>
<dbReference type="RefSeq" id="WP_066782376.1">
    <property type="nucleotide sequence ID" value="NZ_LWQS01000011.1"/>
</dbReference>